<evidence type="ECO:0000256" key="6">
    <source>
        <dbReference type="ARBA" id="ARBA00022840"/>
    </source>
</evidence>
<dbReference type="PANTHER" id="PTHR24223:SF353">
    <property type="entry name" value="ABC TRANSPORTER ATP-BINDING PROTEIN_PERMEASE VMR1-RELATED"/>
    <property type="match status" value="1"/>
</dbReference>
<reference evidence="14 15" key="1">
    <citation type="submission" date="2016-04" db="EMBL/GenBank/DDBJ databases">
        <title>Genome analyses suggest a sexual origin of heterokaryosis in a supposedly ancient asexual fungus.</title>
        <authorList>
            <person name="Ropars J."/>
            <person name="Sedzielewska K."/>
            <person name="Noel J."/>
            <person name="Charron P."/>
            <person name="Farinelli L."/>
            <person name="Marton T."/>
            <person name="Kruger M."/>
            <person name="Pelin A."/>
            <person name="Brachmann A."/>
            <person name="Corradi N."/>
        </authorList>
    </citation>
    <scope>NUCLEOTIDE SEQUENCE [LARGE SCALE GENOMIC DNA]</scope>
    <source>
        <strain evidence="14 15">C2</strain>
    </source>
</reference>
<evidence type="ECO:0000256" key="9">
    <source>
        <dbReference type="ARBA" id="ARBA00023180"/>
    </source>
</evidence>
<dbReference type="CDD" id="cd18604">
    <property type="entry name" value="ABC_6TM_VMR1_D2_like"/>
    <property type="match status" value="1"/>
</dbReference>
<feature type="transmembrane region" description="Helical" evidence="11">
    <location>
        <begin position="1224"/>
        <end position="1245"/>
    </location>
</feature>
<dbReference type="VEuPathDB" id="FungiDB:RhiirFUN_003541"/>
<organism evidence="14 15">
    <name type="scientific">Rhizophagus irregularis</name>
    <dbReference type="NCBI Taxonomy" id="588596"/>
    <lineage>
        <taxon>Eukaryota</taxon>
        <taxon>Fungi</taxon>
        <taxon>Fungi incertae sedis</taxon>
        <taxon>Mucoromycota</taxon>
        <taxon>Glomeromycotina</taxon>
        <taxon>Glomeromycetes</taxon>
        <taxon>Glomerales</taxon>
        <taxon>Glomeraceae</taxon>
        <taxon>Rhizophagus</taxon>
    </lineage>
</organism>
<feature type="compositionally biased region" description="Polar residues" evidence="10">
    <location>
        <begin position="893"/>
        <end position="908"/>
    </location>
</feature>
<dbReference type="VEuPathDB" id="FungiDB:RhiirA1_514550"/>
<dbReference type="Pfam" id="PF00664">
    <property type="entry name" value="ABC_membrane"/>
    <property type="match status" value="2"/>
</dbReference>
<feature type="transmembrane region" description="Helical" evidence="11">
    <location>
        <begin position="431"/>
        <end position="450"/>
    </location>
</feature>
<evidence type="ECO:0000259" key="12">
    <source>
        <dbReference type="PROSITE" id="PS50893"/>
    </source>
</evidence>
<keyword evidence="14" id="KW-0378">Hydrolase</keyword>
<dbReference type="PANTHER" id="PTHR24223">
    <property type="entry name" value="ATP-BINDING CASSETTE SUB-FAMILY C"/>
    <property type="match status" value="1"/>
</dbReference>
<dbReference type="Gene3D" id="3.40.50.300">
    <property type="entry name" value="P-loop containing nucleotide triphosphate hydrolases"/>
    <property type="match status" value="2"/>
</dbReference>
<keyword evidence="9" id="KW-0325">Glycoprotein</keyword>
<evidence type="ECO:0000256" key="10">
    <source>
        <dbReference type="SAM" id="MobiDB-lite"/>
    </source>
</evidence>
<keyword evidence="6" id="KW-0067">ATP-binding</keyword>
<keyword evidence="4" id="KW-0677">Repeat</keyword>
<feature type="transmembrane region" description="Helical" evidence="11">
    <location>
        <begin position="94"/>
        <end position="114"/>
    </location>
</feature>
<evidence type="ECO:0000313" key="14">
    <source>
        <dbReference type="EMBL" id="PKK69340.1"/>
    </source>
</evidence>
<keyword evidence="5" id="KW-0547">Nucleotide-binding</keyword>
<evidence type="ECO:0000259" key="13">
    <source>
        <dbReference type="PROSITE" id="PS50929"/>
    </source>
</evidence>
<dbReference type="GO" id="GO:0000329">
    <property type="term" value="C:fungal-type vacuole membrane"/>
    <property type="evidence" value="ECO:0007669"/>
    <property type="project" value="TreeGrafter"/>
</dbReference>
<evidence type="ECO:0000256" key="7">
    <source>
        <dbReference type="ARBA" id="ARBA00022989"/>
    </source>
</evidence>
<dbReference type="InterPro" id="IPR003439">
    <property type="entry name" value="ABC_transporter-like_ATP-bd"/>
</dbReference>
<dbReference type="FunFam" id="3.40.50.300:FF:000565">
    <property type="entry name" value="ABC bile acid transporter"/>
    <property type="match status" value="1"/>
</dbReference>
<dbReference type="CDD" id="cd03250">
    <property type="entry name" value="ABCC_MRP_domain1"/>
    <property type="match status" value="1"/>
</dbReference>
<feature type="transmembrane region" description="Helical" evidence="11">
    <location>
        <begin position="507"/>
        <end position="535"/>
    </location>
</feature>
<feature type="transmembrane region" description="Helical" evidence="11">
    <location>
        <begin position="972"/>
        <end position="991"/>
    </location>
</feature>
<feature type="transmembrane region" description="Helical" evidence="11">
    <location>
        <begin position="1140"/>
        <end position="1157"/>
    </location>
</feature>
<feature type="compositionally biased region" description="Polar residues" evidence="10">
    <location>
        <begin position="922"/>
        <end position="934"/>
    </location>
</feature>
<protein>
    <submittedName>
        <fullName evidence="14">P-loop containing nucleoside triphosphate hydrolase protein</fullName>
    </submittedName>
</protein>
<dbReference type="InterPro" id="IPR050173">
    <property type="entry name" value="ABC_transporter_C-like"/>
</dbReference>
<dbReference type="GO" id="GO:0005524">
    <property type="term" value="F:ATP binding"/>
    <property type="evidence" value="ECO:0007669"/>
    <property type="project" value="UniProtKB-KW"/>
</dbReference>
<dbReference type="Pfam" id="PF00005">
    <property type="entry name" value="ABC_tran"/>
    <property type="match status" value="2"/>
</dbReference>
<feature type="domain" description="ABC transmembrane type-1" evidence="13">
    <location>
        <begin position="274"/>
        <end position="574"/>
    </location>
</feature>
<keyword evidence="7 11" id="KW-1133">Transmembrane helix</keyword>
<comment type="subcellular location">
    <subcellularLocation>
        <location evidence="1">Membrane</location>
        <topology evidence="1">Multi-pass membrane protein</topology>
    </subcellularLocation>
</comment>
<dbReference type="CDD" id="cd03244">
    <property type="entry name" value="ABCC_MRP_domain2"/>
    <property type="match status" value="1"/>
</dbReference>
<evidence type="ECO:0000256" key="5">
    <source>
        <dbReference type="ARBA" id="ARBA00022741"/>
    </source>
</evidence>
<feature type="transmembrane region" description="Helical" evidence="11">
    <location>
        <begin position="126"/>
        <end position="146"/>
    </location>
</feature>
<sequence>MSFFDAIPPTIVTLGSFLFLILEYNKHDVSPQIASTYTTSNKNNPNVRFSTVKRDTIKLGICIIQTSLFSFLLGWKMDENFKKINNKYLSLDDILHVGLLIFCWFYSTIIAVIARKPCLRKWNKTLNAHLTVIFTTAFLCSMWYLRTTFIISINGISSDITKNIEKIVAICNFILSSIATAVAITTPRGPPLYDNGRPVTPISYSSILDFITFATMTQLLKSAYYKDGLSDSDLDQIPFNLRAITAHHNFKVWRSKSLLYRIWKANLHIMIYQLITTVFTALLFFVPVVFLYNFLEYIQKKPLNKASDWGYVCIFGMLISNFLLYLSIGQQWYWSASEFNTSVRGMLNAEIYAKSLRMLNGLCLNDNEENKNDGSNISKSNNLAASVGKITNLMAVDTNRIGQFSMWWTTFIDCPIQLTIALYFLYQLLGIASIFAFITLIIILPINQFVSRHFTKSQNKLMKFRDNRVNLMNEILQGIRMIKLFAWEKKWRNKILDVRESELKELFKAFLCLSMYNLIWMATPVLVTIVMFYVYTKVQGNELTASIAFTSITIFNELRYVLANLPDVFMQGYQAIVSIRRIETFLNSGEIESQFVKTNTLKIGFGNASVAWNKYGEDDELSSNEFVMKDLNIEFPIGKLSIVCGPTGSGKTLLLMSLLGETNLIKGEIFFPQTPEDILKPDPFMSNWILDNCVAFVAQESFLQNASIRSNITFGLPFHKERYKAVIKACDLQRDFEILEDGDLTEVGEKGLTLSGGQKQRCSLARAVYSRAKHIIIDDALSAVDAHTAKHLMLNCITGPLMNERTIILVTHHVGLALAKADYIVSLKDGKVEISGKTEELKSSGASAAILKGANNGIDFEDIIETAAENTELKRSNNTSDEKEIQLVNDSTLGESSENTTINEGISESEQRHPTAHRGGSTDATTLPDFQNDNGDSAKIVNPRKLIKDEGYAVGSVEFKVYLAYILANGRFFFWFMAILLFTTARFSQIMENWWLKIWSNSSKDDNNLNVLPYDPIIGITDKMLSTISQDSHSLDYYFNIYVLITMISILLGVSRLVWLYYGSLRASRILHENLLNRVIRAPLRFFDTTPVGRILNRFGRDFEDIDSTLTRTAGSFFHNVIMMIGTILVITAVTKEFIIASLVFSVAYVFLGRIYAKCSRDMKRLDSVTKSPIYSHFGETIIGISTIRAYGATKRFMEEMLLRIDSNNRPFFMKCTLNRWLSVRFNILGSLLTFIAGVFILWNLDRIDAGLAGLSMSFAMVFSKQIMWSVRNYAEFEMGLNSIERVCEFLEINQEAAAIIEPRPPASWPHNGNIKVENLLIRYSQELEPVLHHISFEIFGQEKVGIVGRTGSGKSTISLSLFRFIEPSDGKIFIDGIDTSTIGIEDLRSRLTIIPQDPILFSGTIRSNLDVFSQYEEYELYDSLRRVHLLPSSENEQSSTTLSDDDNVNVFKDLDTPINEGGKNISQGQRQLLCLARALLKRSKIILMDEATASIDFAMDDKIQKMIRREFVDCTIICIAHRLRTVIDYDRILVLDQGNVIEFDSPYNLISNSNSSFYQMCQNSGEFDILKASVLKKKNNNTNEF</sequence>
<dbReference type="EMBL" id="LLXL01000737">
    <property type="protein sequence ID" value="PKK69340.1"/>
    <property type="molecule type" value="Genomic_DNA"/>
</dbReference>
<dbReference type="GO" id="GO:0140359">
    <property type="term" value="F:ABC-type transporter activity"/>
    <property type="evidence" value="ECO:0007669"/>
    <property type="project" value="InterPro"/>
</dbReference>
<dbReference type="InterPro" id="IPR027417">
    <property type="entry name" value="P-loop_NTPase"/>
</dbReference>
<feature type="transmembrane region" description="Helical" evidence="11">
    <location>
        <begin position="56"/>
        <end position="74"/>
    </location>
</feature>
<gene>
    <name evidence="14" type="ORF">RhiirC2_505957</name>
</gene>
<evidence type="ECO:0000313" key="15">
    <source>
        <dbReference type="Proteomes" id="UP000233469"/>
    </source>
</evidence>
<dbReference type="Proteomes" id="UP000233469">
    <property type="component" value="Unassembled WGS sequence"/>
</dbReference>
<comment type="caution">
    <text evidence="14">The sequence shown here is derived from an EMBL/GenBank/DDBJ whole genome shotgun (WGS) entry which is preliminary data.</text>
</comment>
<feature type="domain" description="ABC transporter" evidence="12">
    <location>
        <begin position="1315"/>
        <end position="1563"/>
    </location>
</feature>
<dbReference type="SUPFAM" id="SSF52540">
    <property type="entry name" value="P-loop containing nucleoside triphosphate hydrolases"/>
    <property type="match status" value="2"/>
</dbReference>
<dbReference type="GO" id="GO:0016887">
    <property type="term" value="F:ATP hydrolysis activity"/>
    <property type="evidence" value="ECO:0007669"/>
    <property type="project" value="InterPro"/>
</dbReference>
<dbReference type="InterPro" id="IPR036640">
    <property type="entry name" value="ABC1_TM_sf"/>
</dbReference>
<dbReference type="InterPro" id="IPR017871">
    <property type="entry name" value="ABC_transporter-like_CS"/>
</dbReference>
<dbReference type="PROSITE" id="PS50893">
    <property type="entry name" value="ABC_TRANSPORTER_2"/>
    <property type="match status" value="2"/>
</dbReference>
<feature type="transmembrane region" description="Helical" evidence="11">
    <location>
        <begin position="404"/>
        <end position="425"/>
    </location>
</feature>
<feature type="domain" description="ABC transporter" evidence="12">
    <location>
        <begin position="603"/>
        <end position="854"/>
    </location>
</feature>
<dbReference type="FunFam" id="3.40.50.300:FF:000825">
    <property type="entry name" value="ABC bile acid transporter"/>
    <property type="match status" value="1"/>
</dbReference>
<evidence type="ECO:0000256" key="2">
    <source>
        <dbReference type="ARBA" id="ARBA00022448"/>
    </source>
</evidence>
<feature type="transmembrane region" description="Helical" evidence="11">
    <location>
        <begin position="309"/>
        <end position="328"/>
    </location>
</feature>
<dbReference type="InterPro" id="IPR003593">
    <property type="entry name" value="AAA+_ATPase"/>
</dbReference>
<dbReference type="PROSITE" id="PS50929">
    <property type="entry name" value="ABC_TM1F"/>
    <property type="match status" value="2"/>
</dbReference>
<evidence type="ECO:0000256" key="1">
    <source>
        <dbReference type="ARBA" id="ARBA00004141"/>
    </source>
</evidence>
<name>A0A2N1N660_9GLOM</name>
<dbReference type="SMART" id="SM00382">
    <property type="entry name" value="AAA"/>
    <property type="match status" value="2"/>
</dbReference>
<feature type="transmembrane region" description="Helical" evidence="11">
    <location>
        <begin position="1041"/>
        <end position="1062"/>
    </location>
</feature>
<keyword evidence="3 11" id="KW-0812">Transmembrane</keyword>
<feature type="transmembrane region" description="Helical" evidence="11">
    <location>
        <begin position="1117"/>
        <end position="1134"/>
    </location>
</feature>
<feature type="region of interest" description="Disordered" evidence="10">
    <location>
        <begin position="893"/>
        <end position="934"/>
    </location>
</feature>
<keyword evidence="8 11" id="KW-0472">Membrane</keyword>
<dbReference type="SUPFAM" id="SSF90123">
    <property type="entry name" value="ABC transporter transmembrane region"/>
    <property type="match status" value="2"/>
</dbReference>
<feature type="transmembrane region" description="Helical" evidence="11">
    <location>
        <begin position="269"/>
        <end position="294"/>
    </location>
</feature>
<proteinExistence type="predicted"/>
<evidence type="ECO:0000256" key="8">
    <source>
        <dbReference type="ARBA" id="ARBA00023136"/>
    </source>
</evidence>
<accession>A0A2N1N660</accession>
<dbReference type="CDD" id="cd18596">
    <property type="entry name" value="ABC_6TM_VMR1_D1_like"/>
    <property type="match status" value="1"/>
</dbReference>
<keyword evidence="2" id="KW-0813">Transport</keyword>
<feature type="domain" description="ABC transmembrane type-1" evidence="13">
    <location>
        <begin position="976"/>
        <end position="1279"/>
    </location>
</feature>
<dbReference type="OrthoDB" id="6500128at2759"/>
<dbReference type="Gene3D" id="1.20.1560.10">
    <property type="entry name" value="ABC transporter type 1, transmembrane domain"/>
    <property type="match status" value="2"/>
</dbReference>
<dbReference type="FunFam" id="1.20.1560.10:FF:000013">
    <property type="entry name" value="ABC transporter C family member 2"/>
    <property type="match status" value="1"/>
</dbReference>
<dbReference type="InterPro" id="IPR011527">
    <property type="entry name" value="ABC1_TM_dom"/>
</dbReference>
<evidence type="ECO:0000256" key="3">
    <source>
        <dbReference type="ARBA" id="ARBA00022692"/>
    </source>
</evidence>
<dbReference type="VEuPathDB" id="FungiDB:FUN_021696"/>
<feature type="transmembrane region" description="Helical" evidence="11">
    <location>
        <begin position="6"/>
        <end position="24"/>
    </location>
</feature>
<dbReference type="PROSITE" id="PS00211">
    <property type="entry name" value="ABC_TRANSPORTER_1"/>
    <property type="match status" value="1"/>
</dbReference>
<reference evidence="14 15" key="2">
    <citation type="submission" date="2017-10" db="EMBL/GenBank/DDBJ databases">
        <title>Extensive intraspecific genome diversity in a model arbuscular mycorrhizal fungus.</title>
        <authorList>
            <person name="Chen E.C.H."/>
            <person name="Morin E."/>
            <person name="Baudet D."/>
            <person name="Noel J."/>
            <person name="Ndikumana S."/>
            <person name="Charron P."/>
            <person name="St-Onge C."/>
            <person name="Giorgi J."/>
            <person name="Grigoriev I.V."/>
            <person name="Roux C."/>
            <person name="Martin F.M."/>
            <person name="Corradi N."/>
        </authorList>
    </citation>
    <scope>NUCLEOTIDE SEQUENCE [LARGE SCALE GENOMIC DNA]</scope>
    <source>
        <strain evidence="14 15">C2</strain>
    </source>
</reference>
<evidence type="ECO:0000256" key="4">
    <source>
        <dbReference type="ARBA" id="ARBA00022737"/>
    </source>
</evidence>
<evidence type="ECO:0000256" key="11">
    <source>
        <dbReference type="SAM" id="Phobius"/>
    </source>
</evidence>